<dbReference type="AlphaFoldDB" id="A0A4Q8ANM9"/>
<dbReference type="RefSeq" id="WP_242616303.1">
    <property type="nucleotide sequence ID" value="NZ_SHLC01000001.1"/>
</dbReference>
<dbReference type="Gene3D" id="1.10.150.240">
    <property type="entry name" value="Putative phosphatase, domain 2"/>
    <property type="match status" value="1"/>
</dbReference>
<gene>
    <name evidence="1" type="ORF">EV379_1893</name>
</gene>
<dbReference type="SFLD" id="SFLDS00003">
    <property type="entry name" value="Haloacid_Dehalogenase"/>
    <property type="match status" value="1"/>
</dbReference>
<dbReference type="InterPro" id="IPR036412">
    <property type="entry name" value="HAD-like_sf"/>
</dbReference>
<proteinExistence type="predicted"/>
<dbReference type="Proteomes" id="UP000291483">
    <property type="component" value="Unassembled WGS sequence"/>
</dbReference>
<sequence>MTEDPTAPAAHTLETRGFLFDMDGTLVDSTAVVEATWAGFARQHGADLVELLAVSHGRKAEETVARFGSAGIDVDATVAELVALELGAVDGIVEIPGAAAFLAALPADRVALVTSAPRALAEARMRMIGAAMPAVIVAAEDVVHGKPAPDPYLSAARQLGLHPDDVVVFEDADAGLASARAAGMRAYVVGALESAETVALPRVRDFAELRLEQCGDAYRLSIRGRAGSPDTNR</sequence>
<dbReference type="SFLD" id="SFLDG01129">
    <property type="entry name" value="C1.5:_HAD__Beta-PGM__Phosphata"/>
    <property type="match status" value="1"/>
</dbReference>
<dbReference type="InterPro" id="IPR006439">
    <property type="entry name" value="HAD-SF_hydro_IA"/>
</dbReference>
<dbReference type="PANTHER" id="PTHR43481:SF4">
    <property type="entry name" value="GLYCEROL-1-PHOSPHATE PHOSPHOHYDROLASE 1-RELATED"/>
    <property type="match status" value="1"/>
</dbReference>
<dbReference type="GO" id="GO:0050308">
    <property type="term" value="F:sugar-phosphatase activity"/>
    <property type="evidence" value="ECO:0007669"/>
    <property type="project" value="TreeGrafter"/>
</dbReference>
<dbReference type="InterPro" id="IPR051806">
    <property type="entry name" value="HAD-like_SPP"/>
</dbReference>
<dbReference type="InterPro" id="IPR023214">
    <property type="entry name" value="HAD_sf"/>
</dbReference>
<evidence type="ECO:0000313" key="2">
    <source>
        <dbReference type="Proteomes" id="UP000291483"/>
    </source>
</evidence>
<evidence type="ECO:0000313" key="1">
    <source>
        <dbReference type="EMBL" id="RZU65559.1"/>
    </source>
</evidence>
<comment type="caution">
    <text evidence="1">The sequence shown here is derived from an EMBL/GenBank/DDBJ whole genome shotgun (WGS) entry which is preliminary data.</text>
</comment>
<accession>A0A4Q8ANM9</accession>
<dbReference type="Gene3D" id="3.40.50.1000">
    <property type="entry name" value="HAD superfamily/HAD-like"/>
    <property type="match status" value="1"/>
</dbReference>
<keyword evidence="2" id="KW-1185">Reference proteome</keyword>
<dbReference type="InterPro" id="IPR023198">
    <property type="entry name" value="PGP-like_dom2"/>
</dbReference>
<dbReference type="SUPFAM" id="SSF56784">
    <property type="entry name" value="HAD-like"/>
    <property type="match status" value="1"/>
</dbReference>
<dbReference type="PANTHER" id="PTHR43481">
    <property type="entry name" value="FRUCTOSE-1-PHOSPHATE PHOSPHATASE"/>
    <property type="match status" value="1"/>
</dbReference>
<dbReference type="NCBIfam" id="TIGR01509">
    <property type="entry name" value="HAD-SF-IA-v3"/>
    <property type="match status" value="1"/>
</dbReference>
<name>A0A4Q8ANM9_9MICO</name>
<dbReference type="EMBL" id="SHLC01000001">
    <property type="protein sequence ID" value="RZU65559.1"/>
    <property type="molecule type" value="Genomic_DNA"/>
</dbReference>
<organism evidence="1 2">
    <name type="scientific">Microterricola gilva</name>
    <dbReference type="NCBI Taxonomy" id="393267"/>
    <lineage>
        <taxon>Bacteria</taxon>
        <taxon>Bacillati</taxon>
        <taxon>Actinomycetota</taxon>
        <taxon>Actinomycetes</taxon>
        <taxon>Micrococcales</taxon>
        <taxon>Microbacteriaceae</taxon>
        <taxon>Microterricola</taxon>
    </lineage>
</organism>
<protein>
    <submittedName>
        <fullName evidence="1">Sugar-phosphatase</fullName>
    </submittedName>
</protein>
<dbReference type="Pfam" id="PF00702">
    <property type="entry name" value="Hydrolase"/>
    <property type="match status" value="1"/>
</dbReference>
<reference evidence="1 2" key="1">
    <citation type="submission" date="2019-02" db="EMBL/GenBank/DDBJ databases">
        <title>Sequencing the genomes of 1000 actinobacteria strains.</title>
        <authorList>
            <person name="Klenk H.-P."/>
        </authorList>
    </citation>
    <scope>NUCLEOTIDE SEQUENCE [LARGE SCALE GENOMIC DNA]</scope>
    <source>
        <strain evidence="1 2">DSM 18319</strain>
    </source>
</reference>